<proteinExistence type="predicted"/>
<dbReference type="Proteomes" id="UP000199019">
    <property type="component" value="Unassembled WGS sequence"/>
</dbReference>
<dbReference type="PANTHER" id="PTHR23530:SF1">
    <property type="entry name" value="PERMEASE, MAJOR FACILITATOR SUPERFAMILY-RELATED"/>
    <property type="match status" value="1"/>
</dbReference>
<dbReference type="Pfam" id="PF07690">
    <property type="entry name" value="MFS_1"/>
    <property type="match status" value="1"/>
</dbReference>
<feature type="transmembrane region" description="Helical" evidence="5">
    <location>
        <begin position="302"/>
        <end position="323"/>
    </location>
</feature>
<dbReference type="OrthoDB" id="3513479at2"/>
<evidence type="ECO:0000256" key="5">
    <source>
        <dbReference type="SAM" id="Phobius"/>
    </source>
</evidence>
<keyword evidence="4 5" id="KW-0472">Membrane</keyword>
<evidence type="ECO:0000313" key="8">
    <source>
        <dbReference type="Proteomes" id="UP000199019"/>
    </source>
</evidence>
<feature type="transmembrane region" description="Helical" evidence="5">
    <location>
        <begin position="16"/>
        <end position="40"/>
    </location>
</feature>
<feature type="transmembrane region" description="Helical" evidence="5">
    <location>
        <begin position="235"/>
        <end position="253"/>
    </location>
</feature>
<dbReference type="EMBL" id="FOHB01000001">
    <property type="protein sequence ID" value="SER80933.1"/>
    <property type="molecule type" value="Genomic_DNA"/>
</dbReference>
<feature type="transmembrane region" description="Helical" evidence="5">
    <location>
        <begin position="141"/>
        <end position="165"/>
    </location>
</feature>
<feature type="transmembrane region" description="Helical" evidence="5">
    <location>
        <begin position="329"/>
        <end position="351"/>
    </location>
</feature>
<evidence type="ECO:0000256" key="4">
    <source>
        <dbReference type="ARBA" id="ARBA00023136"/>
    </source>
</evidence>
<accession>A0A1H9S984</accession>
<keyword evidence="2 5" id="KW-0812">Transmembrane</keyword>
<dbReference type="InterPro" id="IPR020846">
    <property type="entry name" value="MFS_dom"/>
</dbReference>
<name>A0A1H9S984_9MICO</name>
<dbReference type="AlphaFoldDB" id="A0A1H9S984"/>
<feature type="transmembrane region" description="Helical" evidence="5">
    <location>
        <begin position="47"/>
        <end position="68"/>
    </location>
</feature>
<evidence type="ECO:0000259" key="6">
    <source>
        <dbReference type="PROSITE" id="PS50850"/>
    </source>
</evidence>
<sequence>MSHTPAPLSAAAARRVFLLLTVTRWFPVGLVIGILTLIALQRGMSVAQLGVIFSAQGFVVLALELPTGGFADALGRRPVLVASAVVNLASWGLFLAAHTFWVFFAALALQGVFRALDSGPLEAWYVDTAHADDPTVPVEKALAAAGTALGVAIAAGALVSGGLIAWHPVSAVTAIELPAYVALALGVVHLVAIAVLMKEPRTHVDATGFRRAMRSAKEAPRTVADGIRLLGSSRVLLTLVLVEVFWSVGMIAFETFHPIRLAELVGGEDRAGAILGPVSAAAWGLFAAGSAAAGLSTRRIGVAWTAVAARVLQGVFIVVMGLMGGPVGLVTAFLITYTLHGFAGPAHATLLHRQATPTNRATVLSMNSMVAGGTFSLALLVLGPLAEQTSTALAIIVAGAFSILGAALYLPAVRQERALPEAAVEAQPVVA</sequence>
<protein>
    <submittedName>
        <fullName evidence="7">Major Facilitator Superfamily protein</fullName>
    </submittedName>
</protein>
<feature type="transmembrane region" description="Helical" evidence="5">
    <location>
        <begin position="392"/>
        <end position="410"/>
    </location>
</feature>
<feature type="domain" description="Major facilitator superfamily (MFS) profile" evidence="6">
    <location>
        <begin position="13"/>
        <end position="417"/>
    </location>
</feature>
<dbReference type="GO" id="GO:0022857">
    <property type="term" value="F:transmembrane transporter activity"/>
    <property type="evidence" value="ECO:0007669"/>
    <property type="project" value="InterPro"/>
</dbReference>
<reference evidence="8" key="1">
    <citation type="submission" date="2016-10" db="EMBL/GenBank/DDBJ databases">
        <authorList>
            <person name="Varghese N."/>
            <person name="Submissions S."/>
        </authorList>
    </citation>
    <scope>NUCLEOTIDE SEQUENCE [LARGE SCALE GENOMIC DNA]</scope>
    <source>
        <strain evidence="8">CGMCC 1.6963</strain>
    </source>
</reference>
<dbReference type="InterPro" id="IPR053160">
    <property type="entry name" value="MFS_DHA3_Transporter"/>
</dbReference>
<dbReference type="InterPro" id="IPR036259">
    <property type="entry name" value="MFS_trans_sf"/>
</dbReference>
<evidence type="ECO:0000256" key="2">
    <source>
        <dbReference type="ARBA" id="ARBA00022692"/>
    </source>
</evidence>
<gene>
    <name evidence="7" type="ORF">SAMN05216199_1292</name>
</gene>
<evidence type="ECO:0000256" key="3">
    <source>
        <dbReference type="ARBA" id="ARBA00022989"/>
    </source>
</evidence>
<dbReference type="SUPFAM" id="SSF103473">
    <property type="entry name" value="MFS general substrate transporter"/>
    <property type="match status" value="1"/>
</dbReference>
<organism evidence="7 8">
    <name type="scientific">Pedococcus cremeus</name>
    <dbReference type="NCBI Taxonomy" id="587636"/>
    <lineage>
        <taxon>Bacteria</taxon>
        <taxon>Bacillati</taxon>
        <taxon>Actinomycetota</taxon>
        <taxon>Actinomycetes</taxon>
        <taxon>Micrococcales</taxon>
        <taxon>Intrasporangiaceae</taxon>
        <taxon>Pedococcus</taxon>
    </lineage>
</organism>
<dbReference type="PROSITE" id="PS00216">
    <property type="entry name" value="SUGAR_TRANSPORT_1"/>
    <property type="match status" value="1"/>
</dbReference>
<dbReference type="Gene3D" id="1.20.1250.20">
    <property type="entry name" value="MFS general substrate transporter like domains"/>
    <property type="match status" value="1"/>
</dbReference>
<dbReference type="PROSITE" id="PS50850">
    <property type="entry name" value="MFS"/>
    <property type="match status" value="1"/>
</dbReference>
<evidence type="ECO:0000313" key="7">
    <source>
        <dbReference type="EMBL" id="SER80933.1"/>
    </source>
</evidence>
<dbReference type="InterPro" id="IPR005829">
    <property type="entry name" value="Sugar_transporter_CS"/>
</dbReference>
<feature type="transmembrane region" description="Helical" evidence="5">
    <location>
        <begin position="177"/>
        <end position="197"/>
    </location>
</feature>
<dbReference type="RefSeq" id="WP_091756304.1">
    <property type="nucleotide sequence ID" value="NZ_FOHB01000001.1"/>
</dbReference>
<comment type="subcellular location">
    <subcellularLocation>
        <location evidence="1">Cell membrane</location>
        <topology evidence="1">Multi-pass membrane protein</topology>
    </subcellularLocation>
</comment>
<feature type="transmembrane region" description="Helical" evidence="5">
    <location>
        <begin position="363"/>
        <end position="386"/>
    </location>
</feature>
<dbReference type="STRING" id="587636.SAMN05216199_1292"/>
<keyword evidence="3 5" id="KW-1133">Transmembrane helix</keyword>
<keyword evidence="8" id="KW-1185">Reference proteome</keyword>
<feature type="transmembrane region" description="Helical" evidence="5">
    <location>
        <begin position="88"/>
        <end position="109"/>
    </location>
</feature>
<dbReference type="PANTHER" id="PTHR23530">
    <property type="entry name" value="TRANSPORT PROTEIN-RELATED"/>
    <property type="match status" value="1"/>
</dbReference>
<evidence type="ECO:0000256" key="1">
    <source>
        <dbReference type="ARBA" id="ARBA00004651"/>
    </source>
</evidence>
<feature type="transmembrane region" description="Helical" evidence="5">
    <location>
        <begin position="273"/>
        <end position="295"/>
    </location>
</feature>
<dbReference type="GO" id="GO:0005886">
    <property type="term" value="C:plasma membrane"/>
    <property type="evidence" value="ECO:0007669"/>
    <property type="project" value="UniProtKB-SubCell"/>
</dbReference>
<dbReference type="InterPro" id="IPR011701">
    <property type="entry name" value="MFS"/>
</dbReference>